<dbReference type="Proteomes" id="UP001211065">
    <property type="component" value="Unassembled WGS sequence"/>
</dbReference>
<reference evidence="9" key="1">
    <citation type="submission" date="2020-05" db="EMBL/GenBank/DDBJ databases">
        <title>Phylogenomic resolution of chytrid fungi.</title>
        <authorList>
            <person name="Stajich J.E."/>
            <person name="Amses K."/>
            <person name="Simmons R."/>
            <person name="Seto K."/>
            <person name="Myers J."/>
            <person name="Bonds A."/>
            <person name="Quandt C.A."/>
            <person name="Barry K."/>
            <person name="Liu P."/>
            <person name="Grigoriev I."/>
            <person name="Longcore J.E."/>
            <person name="James T.Y."/>
        </authorList>
    </citation>
    <scope>NUCLEOTIDE SEQUENCE</scope>
    <source>
        <strain evidence="9">JEL0476</strain>
    </source>
</reference>
<comment type="caution">
    <text evidence="9">The sequence shown here is derived from an EMBL/GenBank/DDBJ whole genome shotgun (WGS) entry which is preliminary data.</text>
</comment>
<dbReference type="GO" id="GO:0015918">
    <property type="term" value="P:sterol transport"/>
    <property type="evidence" value="ECO:0007669"/>
    <property type="project" value="InterPro"/>
</dbReference>
<feature type="domain" description="MD-2-related lipid-recognition" evidence="8">
    <location>
        <begin position="24"/>
        <end position="147"/>
    </location>
</feature>
<keyword evidence="10" id="KW-1185">Reference proteome</keyword>
<organism evidence="9 10">
    <name type="scientific">Clydaea vesicula</name>
    <dbReference type="NCBI Taxonomy" id="447962"/>
    <lineage>
        <taxon>Eukaryota</taxon>
        <taxon>Fungi</taxon>
        <taxon>Fungi incertae sedis</taxon>
        <taxon>Chytridiomycota</taxon>
        <taxon>Chytridiomycota incertae sedis</taxon>
        <taxon>Chytridiomycetes</taxon>
        <taxon>Lobulomycetales</taxon>
        <taxon>Lobulomycetaceae</taxon>
        <taxon>Clydaea</taxon>
    </lineage>
</organism>
<dbReference type="PANTHER" id="PTHR11306:SF0">
    <property type="entry name" value="PHOSPHATIDYLGLYCEROL_PHOSPHATIDYLINOSITOL TRANSFER PROTEIN"/>
    <property type="match status" value="1"/>
</dbReference>
<evidence type="ECO:0000256" key="7">
    <source>
        <dbReference type="ARBA" id="ARBA00023055"/>
    </source>
</evidence>
<dbReference type="SMART" id="SM00737">
    <property type="entry name" value="ML"/>
    <property type="match status" value="1"/>
</dbReference>
<evidence type="ECO:0000256" key="4">
    <source>
        <dbReference type="ARBA" id="ARBA00016056"/>
    </source>
</evidence>
<accession>A0AAD5U3K6</accession>
<dbReference type="PANTHER" id="PTHR11306">
    <property type="entry name" value="NIEMANN PICK TYPE C2 PROTEIN NPC2-RELATED"/>
    <property type="match status" value="1"/>
</dbReference>
<proteinExistence type="inferred from homology"/>
<dbReference type="EMBL" id="JADGJW010000449">
    <property type="protein sequence ID" value="KAJ3216991.1"/>
    <property type="molecule type" value="Genomic_DNA"/>
</dbReference>
<keyword evidence="7" id="KW-0445">Lipid transport</keyword>
<evidence type="ECO:0000256" key="1">
    <source>
        <dbReference type="ARBA" id="ARBA00002053"/>
    </source>
</evidence>
<comment type="subunit">
    <text evidence="3">Monomer.</text>
</comment>
<evidence type="ECO:0000256" key="6">
    <source>
        <dbReference type="ARBA" id="ARBA00022729"/>
    </source>
</evidence>
<evidence type="ECO:0000313" key="9">
    <source>
        <dbReference type="EMBL" id="KAJ3216991.1"/>
    </source>
</evidence>
<evidence type="ECO:0000256" key="2">
    <source>
        <dbReference type="ARBA" id="ARBA00006370"/>
    </source>
</evidence>
<evidence type="ECO:0000256" key="3">
    <source>
        <dbReference type="ARBA" id="ARBA00011245"/>
    </source>
</evidence>
<comment type="function">
    <text evidence="1">Catalyzes the intermembrane transfer of phosphatidylglycerol and phosphatidylinositol.</text>
</comment>
<gene>
    <name evidence="9" type="ORF">HK099_005631</name>
</gene>
<protein>
    <recommendedName>
        <fullName evidence="4">Phosphatidylglycerol/phosphatidylinositol transfer protein</fullName>
    </recommendedName>
</protein>
<dbReference type="InterPro" id="IPR003172">
    <property type="entry name" value="ML_dom"/>
</dbReference>
<dbReference type="GO" id="GO:0032934">
    <property type="term" value="F:sterol binding"/>
    <property type="evidence" value="ECO:0007669"/>
    <property type="project" value="InterPro"/>
</dbReference>
<dbReference type="AlphaFoldDB" id="A0AAD5U3K6"/>
<dbReference type="InterPro" id="IPR014756">
    <property type="entry name" value="Ig_E-set"/>
</dbReference>
<keyword evidence="5" id="KW-0813">Transport</keyword>
<dbReference type="SUPFAM" id="SSF81296">
    <property type="entry name" value="E set domains"/>
    <property type="match status" value="1"/>
</dbReference>
<dbReference type="Gene3D" id="2.60.40.770">
    <property type="match status" value="1"/>
</dbReference>
<name>A0AAD5U3K6_9FUNG</name>
<dbReference type="InterPro" id="IPR039670">
    <property type="entry name" value="NPC2-like"/>
</dbReference>
<sequence>MGALIIATATSTVVYDVADPNSLFKFCGNAETDGLGLRTVEMTPFPPVQGQNVTVTVNGHLKNVIQDGEKQALVNVKGQKGIFKIERQVLTCTPDSALPCPIQPTENLVQSYDYAVPTLPAFIKDIQLTVSGVNGDGSQLTCFTGKVVF</sequence>
<comment type="similarity">
    <text evidence="2">Belongs to the NPC2 family.</text>
</comment>
<dbReference type="Pfam" id="PF02221">
    <property type="entry name" value="E1_DerP2_DerF2"/>
    <property type="match status" value="1"/>
</dbReference>
<evidence type="ECO:0000259" key="8">
    <source>
        <dbReference type="SMART" id="SM00737"/>
    </source>
</evidence>
<evidence type="ECO:0000256" key="5">
    <source>
        <dbReference type="ARBA" id="ARBA00022448"/>
    </source>
</evidence>
<evidence type="ECO:0000313" key="10">
    <source>
        <dbReference type="Proteomes" id="UP001211065"/>
    </source>
</evidence>
<keyword evidence="6" id="KW-0732">Signal</keyword>